<dbReference type="InterPro" id="IPR008928">
    <property type="entry name" value="6-hairpin_glycosidase_sf"/>
</dbReference>
<dbReference type="FunFam" id="1.20.1610.10:FF:000002">
    <property type="entry name" value="Alpha-1,2-mannosidase family protein"/>
    <property type="match status" value="1"/>
</dbReference>
<dbReference type="Pfam" id="PF17678">
    <property type="entry name" value="Glyco_hydro_92N"/>
    <property type="match status" value="1"/>
</dbReference>
<dbReference type="GO" id="GO:0005634">
    <property type="term" value="C:nucleus"/>
    <property type="evidence" value="ECO:0007669"/>
    <property type="project" value="TreeGrafter"/>
</dbReference>
<dbReference type="Gene3D" id="1.20.1050.60">
    <property type="entry name" value="alpha-1,2-mannosidase"/>
    <property type="match status" value="1"/>
</dbReference>
<dbReference type="PANTHER" id="PTHR12143">
    <property type="entry name" value="PEPTIDE N-GLYCANASE PNGASE -RELATED"/>
    <property type="match status" value="1"/>
</dbReference>
<dbReference type="AlphaFoldDB" id="A0A9P4I6A4"/>
<protein>
    <submittedName>
        <fullName evidence="5">Alpha-1,2-mannosidase</fullName>
    </submittedName>
</protein>
<dbReference type="InterPro" id="IPR014718">
    <property type="entry name" value="GH-type_carb-bd"/>
</dbReference>
<evidence type="ECO:0000259" key="3">
    <source>
        <dbReference type="Pfam" id="PF07971"/>
    </source>
</evidence>
<reference evidence="5" key="1">
    <citation type="journal article" date="2020" name="Stud. Mycol.">
        <title>101 Dothideomycetes genomes: a test case for predicting lifestyles and emergence of pathogens.</title>
        <authorList>
            <person name="Haridas S."/>
            <person name="Albert R."/>
            <person name="Binder M."/>
            <person name="Bloem J."/>
            <person name="Labutti K."/>
            <person name="Salamov A."/>
            <person name="Andreopoulos B."/>
            <person name="Baker S."/>
            <person name="Barry K."/>
            <person name="Bills G."/>
            <person name="Bluhm B."/>
            <person name="Cannon C."/>
            <person name="Castanera R."/>
            <person name="Culley D."/>
            <person name="Daum C."/>
            <person name="Ezra D."/>
            <person name="Gonzalez J."/>
            <person name="Henrissat B."/>
            <person name="Kuo A."/>
            <person name="Liang C."/>
            <person name="Lipzen A."/>
            <person name="Lutzoni F."/>
            <person name="Magnuson J."/>
            <person name="Mondo S."/>
            <person name="Nolan M."/>
            <person name="Ohm R."/>
            <person name="Pangilinan J."/>
            <person name="Park H.-J."/>
            <person name="Ramirez L."/>
            <person name="Alfaro M."/>
            <person name="Sun H."/>
            <person name="Tritt A."/>
            <person name="Yoshinaga Y."/>
            <person name="Zwiers L.-H."/>
            <person name="Turgeon B."/>
            <person name="Goodwin S."/>
            <person name="Spatafora J."/>
            <person name="Crous P."/>
            <person name="Grigoriev I."/>
        </authorList>
    </citation>
    <scope>NUCLEOTIDE SEQUENCE</scope>
    <source>
        <strain evidence="5">CBS 133067</strain>
    </source>
</reference>
<dbReference type="Proteomes" id="UP000799772">
    <property type="component" value="Unassembled WGS sequence"/>
</dbReference>
<proteinExistence type="predicted"/>
<dbReference type="OrthoDB" id="449263at2759"/>
<comment type="caution">
    <text evidence="5">The sequence shown here is derived from an EMBL/GenBank/DDBJ whole genome shotgun (WGS) entry which is preliminary data.</text>
</comment>
<dbReference type="InterPro" id="IPR005887">
    <property type="entry name" value="GH92_a_mannosidase_put"/>
</dbReference>
<dbReference type="FunFam" id="3.30.2080.10:FF:000001">
    <property type="entry name" value="Alpha-1,2-mannosidase subfamily"/>
    <property type="match status" value="1"/>
</dbReference>
<dbReference type="FunFam" id="2.70.98.10:FF:000010">
    <property type="entry name" value="Alpha-1,2-mannosidase family protein"/>
    <property type="match status" value="1"/>
</dbReference>
<dbReference type="NCBIfam" id="TIGR01180">
    <property type="entry name" value="aman2_put"/>
    <property type="match status" value="1"/>
</dbReference>
<evidence type="ECO:0000256" key="1">
    <source>
        <dbReference type="SAM" id="MobiDB-lite"/>
    </source>
</evidence>
<feature type="region of interest" description="Disordered" evidence="1">
    <location>
        <begin position="752"/>
        <end position="779"/>
    </location>
</feature>
<evidence type="ECO:0000313" key="5">
    <source>
        <dbReference type="EMBL" id="KAF2093510.1"/>
    </source>
</evidence>
<feature type="domain" description="Glycosyl hydrolase family 92" evidence="3">
    <location>
        <begin position="269"/>
        <end position="747"/>
    </location>
</feature>
<accession>A0A9P4I6A4</accession>
<organism evidence="5 6">
    <name type="scientific">Rhizodiscina lignyota</name>
    <dbReference type="NCBI Taxonomy" id="1504668"/>
    <lineage>
        <taxon>Eukaryota</taxon>
        <taxon>Fungi</taxon>
        <taxon>Dikarya</taxon>
        <taxon>Ascomycota</taxon>
        <taxon>Pezizomycotina</taxon>
        <taxon>Dothideomycetes</taxon>
        <taxon>Pleosporomycetidae</taxon>
        <taxon>Aulographales</taxon>
        <taxon>Rhizodiscinaceae</taxon>
        <taxon>Rhizodiscina</taxon>
    </lineage>
</organism>
<feature type="domain" description="Glycosyl hydrolase family 92 N-terminal" evidence="4">
    <location>
        <begin position="15"/>
        <end position="263"/>
    </location>
</feature>
<dbReference type="GO" id="GO:0030246">
    <property type="term" value="F:carbohydrate binding"/>
    <property type="evidence" value="ECO:0007669"/>
    <property type="project" value="InterPro"/>
</dbReference>
<feature type="chain" id="PRO_5040305891" evidence="2">
    <location>
        <begin position="22"/>
        <end position="779"/>
    </location>
</feature>
<dbReference type="Gene3D" id="3.30.2080.10">
    <property type="entry name" value="GH92 mannosidase domain"/>
    <property type="match status" value="1"/>
</dbReference>
<evidence type="ECO:0000256" key="2">
    <source>
        <dbReference type="SAM" id="SignalP"/>
    </source>
</evidence>
<dbReference type="Gene3D" id="2.70.98.10">
    <property type="match status" value="1"/>
</dbReference>
<feature type="signal peptide" evidence="2">
    <location>
        <begin position="1"/>
        <end position="21"/>
    </location>
</feature>
<dbReference type="Pfam" id="PF07971">
    <property type="entry name" value="Glyco_hydro_92"/>
    <property type="match status" value="1"/>
</dbReference>
<dbReference type="FunFam" id="1.20.1050.60:FF:000002">
    <property type="entry name" value="Glycosyl hydrolase family 92"/>
    <property type="match status" value="1"/>
</dbReference>
<dbReference type="SUPFAM" id="SSF48208">
    <property type="entry name" value="Six-hairpin glycosidases"/>
    <property type="match status" value="1"/>
</dbReference>
<dbReference type="GO" id="GO:0000224">
    <property type="term" value="F:peptide-N4-(N-acetyl-beta-glucosaminyl)asparagine amidase activity"/>
    <property type="evidence" value="ECO:0007669"/>
    <property type="project" value="TreeGrafter"/>
</dbReference>
<dbReference type="GO" id="GO:0006516">
    <property type="term" value="P:glycoprotein catabolic process"/>
    <property type="evidence" value="ECO:0007669"/>
    <property type="project" value="TreeGrafter"/>
</dbReference>
<dbReference type="GO" id="GO:0005829">
    <property type="term" value="C:cytosol"/>
    <property type="evidence" value="ECO:0007669"/>
    <property type="project" value="TreeGrafter"/>
</dbReference>
<dbReference type="PANTHER" id="PTHR12143:SF23">
    <property type="entry name" value="PUTATIVE-RELATED"/>
    <property type="match status" value="1"/>
</dbReference>
<dbReference type="Gene3D" id="1.20.1610.10">
    <property type="entry name" value="alpha-1,2-mannosidases domains"/>
    <property type="match status" value="1"/>
</dbReference>
<evidence type="ECO:0000259" key="4">
    <source>
        <dbReference type="Pfam" id="PF17678"/>
    </source>
</evidence>
<dbReference type="InterPro" id="IPR041371">
    <property type="entry name" value="GH92_N"/>
</dbReference>
<name>A0A9P4I6A4_9PEZI</name>
<gene>
    <name evidence="5" type="ORF">NA57DRAFT_69225</name>
</gene>
<sequence>MRLSLAVLFFDVLDYIDPLIGSDNGGNVFCGATLPYGMAKAVADVDGQNTGGFSTDGSNITGFSSMHDSGTGGNPSLGNFPIFPQLCADDVIDNCVFPKAERATHYVNESVVARPGYFAVQLVNGIKAEMTTTQHATLYHFDFPEQKSSNAIALSPLLQLDLTDLWISRQNASISVDAMTGQLKGNGTFLPSFGAGSYVLHFCADFSGAGVKDNGIWVNNRAGTEPKELFVTRGFNLWFTEAGAFVHFDRPANGTISVRTGMSFISADQACQHAATEIPTWDFDGVRSAAEDAWREKLSPISINAGDVSKDMQISFWSAIYRTMMSPQNYTGENPNWKSPEYWDSFYCIWDQFRSQLPLLTIIDPSTLSSMLRSLLYTYQNEGWLPDCRMSLCQGWTQGGSNADVVLVDAYVKNVTGIDWNLAYEAIVNDAEHEPLEWAHEGRGGLNSWKSVHYIPYLDFDYLGFGTNSRSISRTLEYSYNDFCLATLAKALGKGTYTKYLSRASNWKNLFKADQTSFINSTNTGFVGFFQPKYMNGTWGFQDPVACSILGNPQFCSITTNPSETFESTVWEYNFYVPHDISTLISKLGNDTTFVKRLDFFHETPGLADIGNEPVFLTVYEYHYAGRPAKSAERAHYYIPSSFNDSKTGLPGNDDSGAMGSFTAFSMMGLFPNPGQNVYLLVPPFFPEIGVTSPVTKKTATVKTKNFDAGYKNIYIQSAAVNGKPWTKSWVGHEFFTEGWTLELVLGSSESSWGTKVEDRPPSLGGSSGGVAARDALDI</sequence>
<dbReference type="GO" id="GO:0005975">
    <property type="term" value="P:carbohydrate metabolic process"/>
    <property type="evidence" value="ECO:0007669"/>
    <property type="project" value="InterPro"/>
</dbReference>
<dbReference type="InterPro" id="IPR050883">
    <property type="entry name" value="PNGase"/>
</dbReference>
<keyword evidence="2" id="KW-0732">Signal</keyword>
<evidence type="ECO:0000313" key="6">
    <source>
        <dbReference type="Proteomes" id="UP000799772"/>
    </source>
</evidence>
<dbReference type="EMBL" id="ML978138">
    <property type="protein sequence ID" value="KAF2093510.1"/>
    <property type="molecule type" value="Genomic_DNA"/>
</dbReference>
<dbReference type="InterPro" id="IPR012939">
    <property type="entry name" value="Glyco_hydro_92"/>
</dbReference>
<keyword evidence="6" id="KW-1185">Reference proteome</keyword>